<evidence type="ECO:0000313" key="1">
    <source>
        <dbReference type="EMBL" id="CEG44498.1"/>
    </source>
</evidence>
<dbReference type="RefSeq" id="XP_024580867.1">
    <property type="nucleotide sequence ID" value="XM_024730607.1"/>
</dbReference>
<name>A0A0P1ATU1_PLAHL</name>
<sequence>MAKGKATADLSQLQQTKLWSLAILQRPSRLQAFCHPNRIHMSARVIYTS</sequence>
<reference evidence="2" key="1">
    <citation type="submission" date="2014-09" db="EMBL/GenBank/DDBJ databases">
        <authorList>
            <person name="Sharma Rahul"/>
            <person name="Thines Marco"/>
        </authorList>
    </citation>
    <scope>NUCLEOTIDE SEQUENCE [LARGE SCALE GENOMIC DNA]</scope>
</reference>
<proteinExistence type="predicted"/>
<dbReference type="EMBL" id="CCYD01001204">
    <property type="protein sequence ID" value="CEG44498.1"/>
    <property type="molecule type" value="Genomic_DNA"/>
</dbReference>
<evidence type="ECO:0000313" key="2">
    <source>
        <dbReference type="Proteomes" id="UP000054928"/>
    </source>
</evidence>
<dbReference type="Proteomes" id="UP000054928">
    <property type="component" value="Unassembled WGS sequence"/>
</dbReference>
<organism evidence="1 2">
    <name type="scientific">Plasmopara halstedii</name>
    <name type="common">Downy mildew of sunflower</name>
    <dbReference type="NCBI Taxonomy" id="4781"/>
    <lineage>
        <taxon>Eukaryota</taxon>
        <taxon>Sar</taxon>
        <taxon>Stramenopiles</taxon>
        <taxon>Oomycota</taxon>
        <taxon>Peronosporomycetes</taxon>
        <taxon>Peronosporales</taxon>
        <taxon>Peronosporaceae</taxon>
        <taxon>Plasmopara</taxon>
    </lineage>
</organism>
<dbReference type="AlphaFoldDB" id="A0A0P1ATU1"/>
<dbReference type="GeneID" id="36395913"/>
<accession>A0A0P1ATU1</accession>
<keyword evidence="2" id="KW-1185">Reference proteome</keyword>
<protein>
    <submittedName>
        <fullName evidence="1">Uncharacterized protein</fullName>
    </submittedName>
</protein>